<proteinExistence type="inferred from homology"/>
<dbReference type="AlphaFoldDB" id="A0AAD6DSB6"/>
<feature type="domain" description="Alcohol dehydrogenase-like N-terminal" evidence="5">
    <location>
        <begin position="78"/>
        <end position="140"/>
    </location>
</feature>
<dbReference type="InterPro" id="IPR052585">
    <property type="entry name" value="Lipid_raft_assoc_Zn_ADH"/>
</dbReference>
<dbReference type="SUPFAM" id="SSF50129">
    <property type="entry name" value="GroES-like"/>
    <property type="match status" value="1"/>
</dbReference>
<dbReference type="CDD" id="cd08249">
    <property type="entry name" value="enoyl_reductase_like"/>
    <property type="match status" value="1"/>
</dbReference>
<gene>
    <name evidence="6" type="ORF">N7537_009157</name>
</gene>
<accession>A0AAD6DSB6</accession>
<protein>
    <recommendedName>
        <fullName evidence="8">Enoyl reductase (ER) domain-containing protein</fullName>
    </recommendedName>
</protein>
<dbReference type="Gene3D" id="3.90.180.10">
    <property type="entry name" value="Medium-chain alcohol dehydrogenases, catalytic domain"/>
    <property type="match status" value="2"/>
</dbReference>
<evidence type="ECO:0000259" key="5">
    <source>
        <dbReference type="Pfam" id="PF08240"/>
    </source>
</evidence>
<dbReference type="InterPro" id="IPR047122">
    <property type="entry name" value="Trans-enoyl_RdTase-like"/>
</dbReference>
<dbReference type="InterPro" id="IPR011032">
    <property type="entry name" value="GroES-like_sf"/>
</dbReference>
<dbReference type="InterPro" id="IPR013154">
    <property type="entry name" value="ADH-like_N"/>
</dbReference>
<evidence type="ECO:0008006" key="8">
    <source>
        <dbReference type="Google" id="ProtNLM"/>
    </source>
</evidence>
<dbReference type="GO" id="GO:0016651">
    <property type="term" value="F:oxidoreductase activity, acting on NAD(P)H"/>
    <property type="evidence" value="ECO:0007669"/>
    <property type="project" value="InterPro"/>
</dbReference>
<dbReference type="EMBL" id="JAQJAE010000005">
    <property type="protein sequence ID" value="KAJ5592253.1"/>
    <property type="molecule type" value="Genomic_DNA"/>
</dbReference>
<dbReference type="InterPro" id="IPR013149">
    <property type="entry name" value="ADH-like_C"/>
</dbReference>
<organism evidence="6 7">
    <name type="scientific">Penicillium hordei</name>
    <dbReference type="NCBI Taxonomy" id="40994"/>
    <lineage>
        <taxon>Eukaryota</taxon>
        <taxon>Fungi</taxon>
        <taxon>Dikarya</taxon>
        <taxon>Ascomycota</taxon>
        <taxon>Pezizomycotina</taxon>
        <taxon>Eurotiomycetes</taxon>
        <taxon>Eurotiomycetidae</taxon>
        <taxon>Eurotiales</taxon>
        <taxon>Aspergillaceae</taxon>
        <taxon>Penicillium</taxon>
    </lineage>
</organism>
<evidence type="ECO:0000259" key="4">
    <source>
        <dbReference type="Pfam" id="PF00107"/>
    </source>
</evidence>
<name>A0AAD6DSB6_9EURO</name>
<evidence type="ECO:0000256" key="1">
    <source>
        <dbReference type="ARBA" id="ARBA00008072"/>
    </source>
</evidence>
<evidence type="ECO:0000256" key="3">
    <source>
        <dbReference type="SAM" id="MobiDB-lite"/>
    </source>
</evidence>
<comment type="similarity">
    <text evidence="1">Belongs to the zinc-containing alcohol dehydrogenase family.</text>
</comment>
<dbReference type="GeneID" id="81590453"/>
<dbReference type="SUPFAM" id="SSF51735">
    <property type="entry name" value="NAD(P)-binding Rossmann-fold domains"/>
    <property type="match status" value="1"/>
</dbReference>
<evidence type="ECO:0000313" key="6">
    <source>
        <dbReference type="EMBL" id="KAJ5592253.1"/>
    </source>
</evidence>
<keyword evidence="7" id="KW-1185">Reference proteome</keyword>
<feature type="domain" description="Alcohol dehydrogenase-like C-terminal" evidence="4">
    <location>
        <begin position="272"/>
        <end position="365"/>
    </location>
</feature>
<reference evidence="6" key="1">
    <citation type="journal article" date="2023" name="IMA Fungus">
        <title>Comparative genomic study of the Penicillium genus elucidates a diverse pangenome and 15 lateral gene transfer events.</title>
        <authorList>
            <person name="Petersen C."/>
            <person name="Sorensen T."/>
            <person name="Nielsen M.R."/>
            <person name="Sondergaard T.E."/>
            <person name="Sorensen J.L."/>
            <person name="Fitzpatrick D.A."/>
            <person name="Frisvad J.C."/>
            <person name="Nielsen K.L."/>
        </authorList>
    </citation>
    <scope>NUCLEOTIDE SEQUENCE</scope>
    <source>
        <strain evidence="6">IBT 12815</strain>
    </source>
</reference>
<feature type="region of interest" description="Disordered" evidence="3">
    <location>
        <begin position="28"/>
        <end position="50"/>
    </location>
</feature>
<dbReference type="Pfam" id="PF08240">
    <property type="entry name" value="ADH_N"/>
    <property type="match status" value="1"/>
</dbReference>
<dbReference type="RefSeq" id="XP_056748879.1">
    <property type="nucleotide sequence ID" value="XM_056900211.1"/>
</dbReference>
<comment type="caution">
    <text evidence="6">The sequence shown here is derived from an EMBL/GenBank/DDBJ whole genome shotgun (WGS) entry which is preliminary data.</text>
</comment>
<dbReference type="Proteomes" id="UP001213799">
    <property type="component" value="Unassembled WGS sequence"/>
</dbReference>
<keyword evidence="2" id="KW-0560">Oxidoreductase</keyword>
<feature type="compositionally biased region" description="Basic and acidic residues" evidence="3">
    <location>
        <begin position="34"/>
        <end position="50"/>
    </location>
</feature>
<dbReference type="Gene3D" id="3.40.50.720">
    <property type="entry name" value="NAD(P)-binding Rossmann-like Domain"/>
    <property type="match status" value="2"/>
</dbReference>
<dbReference type="PANTHER" id="PTHR43482">
    <property type="entry name" value="PROTEIN AST1-RELATED"/>
    <property type="match status" value="1"/>
</dbReference>
<dbReference type="Pfam" id="PF00107">
    <property type="entry name" value="ADH_zinc_N"/>
    <property type="match status" value="1"/>
</dbReference>
<dbReference type="InterPro" id="IPR036291">
    <property type="entry name" value="NAD(P)-bd_dom_sf"/>
</dbReference>
<sequence>MSTTSTCLQLEELQKTPTNFHQYLSSESLSDYSNESRSESEPPSPRSEESRQKVLLLKGAREQYALVDDHAIPSVLHDGEILVKVLTIGLNPVDWKGPAFNFGIPSLPWINGRDLAGLVLQVPKGSSRLRVGDVVLVPSTDYRDIRKAAFQEYAIATDFNAARIPSSTSIHASASVGVAFVAAALALGVSFGLDFSLITQVPGPNLPNIIKKLDRNDIPADIHEECFASLLDSEKPQRGDWVAIWGGKTINASITTYDLTTNIHPAASTTTGLITLQLAKLAGLRVICVADAVRHGAKLVKSGADLLVDRHDPDRAVEIIRGVTEGKLRYAIDIVGRETATQLEKALNPDGHAHLLGLSGLPKEKTLGVQYHTVPIKLFHTAPTVGEAMVCWLEDLLHSTNLTLPEIVHAEGGLEGINAALETLRSGSVSGKRIVVDLGSAPR</sequence>
<evidence type="ECO:0000313" key="7">
    <source>
        <dbReference type="Proteomes" id="UP001213799"/>
    </source>
</evidence>
<reference evidence="6" key="2">
    <citation type="submission" date="2023-01" db="EMBL/GenBank/DDBJ databases">
        <authorList>
            <person name="Petersen C."/>
        </authorList>
    </citation>
    <scope>NUCLEOTIDE SEQUENCE</scope>
    <source>
        <strain evidence="6">IBT 12815</strain>
    </source>
</reference>
<dbReference type="PANTHER" id="PTHR43482:SF2">
    <property type="entry name" value="ZINC-BINDING DEHYDROGENASE FAMILY, PUTATIVE (AFU_ORTHOLOGUE AFUA_3G15030)-RELATED"/>
    <property type="match status" value="1"/>
</dbReference>
<evidence type="ECO:0000256" key="2">
    <source>
        <dbReference type="ARBA" id="ARBA00023002"/>
    </source>
</evidence>